<protein>
    <submittedName>
        <fullName evidence="12">Methyl-accepting chemotaxis protein</fullName>
    </submittedName>
</protein>
<keyword evidence="6 10" id="KW-0472">Membrane</keyword>
<evidence type="ECO:0000256" key="5">
    <source>
        <dbReference type="ARBA" id="ARBA00022989"/>
    </source>
</evidence>
<dbReference type="Gene3D" id="3.30.450.20">
    <property type="entry name" value="PAS domain"/>
    <property type="match status" value="2"/>
</dbReference>
<dbReference type="InterPro" id="IPR004089">
    <property type="entry name" value="MCPsignal_dom"/>
</dbReference>
<dbReference type="InterPro" id="IPR033479">
    <property type="entry name" value="dCache_1"/>
</dbReference>
<evidence type="ECO:0000259" key="11">
    <source>
        <dbReference type="PROSITE" id="PS50111"/>
    </source>
</evidence>
<accession>A0ABU5VTH7</accession>
<evidence type="ECO:0000313" key="13">
    <source>
        <dbReference type="Proteomes" id="UP001302274"/>
    </source>
</evidence>
<organism evidence="12 13">
    <name type="scientific">Bacteriovorax antarcticus</name>
    <dbReference type="NCBI Taxonomy" id="3088717"/>
    <lineage>
        <taxon>Bacteria</taxon>
        <taxon>Pseudomonadati</taxon>
        <taxon>Bdellovibrionota</taxon>
        <taxon>Bacteriovoracia</taxon>
        <taxon>Bacteriovoracales</taxon>
        <taxon>Bacteriovoracaceae</taxon>
        <taxon>Bacteriovorax</taxon>
    </lineage>
</organism>
<dbReference type="CDD" id="cd12913">
    <property type="entry name" value="PDC1_MCP_like"/>
    <property type="match status" value="1"/>
</dbReference>
<dbReference type="Gene3D" id="1.10.287.950">
    <property type="entry name" value="Methyl-accepting chemotaxis protein"/>
    <property type="match status" value="1"/>
</dbReference>
<evidence type="ECO:0000313" key="12">
    <source>
        <dbReference type="EMBL" id="MEA9356232.1"/>
    </source>
</evidence>
<evidence type="ECO:0000256" key="9">
    <source>
        <dbReference type="SAM" id="MobiDB-lite"/>
    </source>
</evidence>
<dbReference type="Pfam" id="PF00015">
    <property type="entry name" value="MCPsignal"/>
    <property type="match status" value="1"/>
</dbReference>
<evidence type="ECO:0000256" key="6">
    <source>
        <dbReference type="ARBA" id="ARBA00023136"/>
    </source>
</evidence>
<feature type="transmembrane region" description="Helical" evidence="10">
    <location>
        <begin position="12"/>
        <end position="32"/>
    </location>
</feature>
<dbReference type="PANTHER" id="PTHR32089:SF112">
    <property type="entry name" value="LYSOZYME-LIKE PROTEIN-RELATED"/>
    <property type="match status" value="1"/>
</dbReference>
<dbReference type="SMART" id="SM00283">
    <property type="entry name" value="MA"/>
    <property type="match status" value="1"/>
</dbReference>
<dbReference type="Proteomes" id="UP001302274">
    <property type="component" value="Unassembled WGS sequence"/>
</dbReference>
<keyword evidence="7 8" id="KW-0807">Transducer</keyword>
<comment type="caution">
    <text evidence="12">The sequence shown here is derived from an EMBL/GenBank/DDBJ whole genome shotgun (WGS) entry which is preliminary data.</text>
</comment>
<dbReference type="EMBL" id="JAYGJQ010000001">
    <property type="protein sequence ID" value="MEA9356232.1"/>
    <property type="molecule type" value="Genomic_DNA"/>
</dbReference>
<keyword evidence="3" id="KW-0145">Chemotaxis</keyword>
<evidence type="ECO:0000256" key="10">
    <source>
        <dbReference type="SAM" id="Phobius"/>
    </source>
</evidence>
<comment type="subcellular location">
    <subcellularLocation>
        <location evidence="1">Cell membrane</location>
        <topology evidence="1">Multi-pass membrane protein</topology>
    </subcellularLocation>
</comment>
<dbReference type="PROSITE" id="PS50111">
    <property type="entry name" value="CHEMOTAXIS_TRANSDUC_2"/>
    <property type="match status" value="1"/>
</dbReference>
<keyword evidence="4 10" id="KW-0812">Transmembrane</keyword>
<keyword evidence="5 10" id="KW-1133">Transmembrane helix</keyword>
<evidence type="ECO:0000256" key="4">
    <source>
        <dbReference type="ARBA" id="ARBA00022692"/>
    </source>
</evidence>
<dbReference type="Pfam" id="PF02743">
    <property type="entry name" value="dCache_1"/>
    <property type="match status" value="1"/>
</dbReference>
<dbReference type="CDD" id="cd12912">
    <property type="entry name" value="PDC2_MCP_like"/>
    <property type="match status" value="1"/>
</dbReference>
<evidence type="ECO:0000256" key="2">
    <source>
        <dbReference type="ARBA" id="ARBA00022475"/>
    </source>
</evidence>
<dbReference type="PANTHER" id="PTHR32089">
    <property type="entry name" value="METHYL-ACCEPTING CHEMOTAXIS PROTEIN MCPB"/>
    <property type="match status" value="1"/>
</dbReference>
<gene>
    <name evidence="12" type="ORF">SHI21_08465</name>
</gene>
<keyword evidence="2" id="KW-1003">Cell membrane</keyword>
<dbReference type="SUPFAM" id="SSF58104">
    <property type="entry name" value="Methyl-accepting chemotaxis protein (MCP) signaling domain"/>
    <property type="match status" value="1"/>
</dbReference>
<dbReference type="RefSeq" id="WP_323575918.1">
    <property type="nucleotide sequence ID" value="NZ_JAYGJQ010000001.1"/>
</dbReference>
<feature type="region of interest" description="Disordered" evidence="9">
    <location>
        <begin position="409"/>
        <end position="432"/>
    </location>
</feature>
<evidence type="ECO:0000256" key="1">
    <source>
        <dbReference type="ARBA" id="ARBA00004651"/>
    </source>
</evidence>
<feature type="domain" description="Methyl-accepting transducer" evidence="11">
    <location>
        <begin position="363"/>
        <end position="614"/>
    </location>
</feature>
<proteinExistence type="predicted"/>
<evidence type="ECO:0000256" key="3">
    <source>
        <dbReference type="ARBA" id="ARBA00022500"/>
    </source>
</evidence>
<reference evidence="12 13" key="1">
    <citation type="submission" date="2023-11" db="EMBL/GenBank/DDBJ databases">
        <title>A Novel Polar Bacteriovorax (B. antarcticus) Isolated from the Biocrust in Antarctica.</title>
        <authorList>
            <person name="Mun W."/>
            <person name="Choi S.Y."/>
            <person name="Mitchell R.J."/>
        </authorList>
    </citation>
    <scope>NUCLEOTIDE SEQUENCE [LARGE SCALE GENOMIC DNA]</scope>
    <source>
        <strain evidence="12 13">PP10</strain>
    </source>
</reference>
<sequence>MLDKFHLRTRMAIAIISVVVVSLIFMTVYSYIKSSQLIKEEALGKANYISRDYANSIHSDVEKAFVRARTLRDTFLNMKKRGLTQNREIVVDMIRDNALSDKNFYYGSGTFWEPNAFDGNDLAAKKRYGENDSGRLGYWYRKNGDSYIMDPTTASQEADMEKDGIGDWYLIPKKTKQELMIEPYEYTTADGLKLVLTSPTVPMILDNKFVGIVSVDITLNTVIDLVNSIKPYDVGYAFLIDSTGNVISHPDKSVVMKPLQDQFIMDQIKKGVAEKKAIEFQVNEKGEEYHYITTPISLGDSNKSWSLVVAIPLAKVLEGSRSLAKIQITLSVLSILIISIIIFIMAQSISKPLTLAADDIGVTGNILLENSNKLKMVSEKLSSSSTEQSAALVETATAMDEINAMVQSNTTSAKRGKEASEHSSQSAHDGKGATEDVIKAIHMIREATNKISDQSNRSNTEIQEIINIFNTISDKTKVINDIVFQTKLLSFNASVEAARAGEQGKGFAVVAEEVGKLAEMSGTSSQEISELLASSSHKIEDIINKNKQATTVLIAEAEDRVSTGVKTAEKCADVLDKILVNSSEVASLVDEIYSASQQQAAGVSEVSKAIAELELAAQENSNMASEAAQSSQVILDKSDELKVVSEKLNSVIRGA</sequence>
<keyword evidence="13" id="KW-1185">Reference proteome</keyword>
<name>A0ABU5VTH7_9BACT</name>
<evidence type="ECO:0000256" key="7">
    <source>
        <dbReference type="ARBA" id="ARBA00023224"/>
    </source>
</evidence>
<feature type="transmembrane region" description="Helical" evidence="10">
    <location>
        <begin position="326"/>
        <end position="346"/>
    </location>
</feature>
<evidence type="ECO:0000256" key="8">
    <source>
        <dbReference type="PROSITE-ProRule" id="PRU00284"/>
    </source>
</evidence>